<organism evidence="4 5">
    <name type="scientific">Candidatus Roizmanbacteria bacterium GW2011_GWA2_32_13</name>
    <dbReference type="NCBI Taxonomy" id="1618475"/>
    <lineage>
        <taxon>Bacteria</taxon>
        <taxon>Candidatus Roizmaniibacteriota</taxon>
    </lineage>
</organism>
<name>A0A0F9YPL7_9BACT</name>
<dbReference type="AlphaFoldDB" id="A0A0F9YPL7"/>
<keyword evidence="1" id="KW-0175">Coiled coil</keyword>
<dbReference type="InterPro" id="IPR004291">
    <property type="entry name" value="Transposase_IS66_central"/>
</dbReference>
<dbReference type="EMBL" id="LBOK01000046">
    <property type="protein sequence ID" value="KKP33374.1"/>
    <property type="molecule type" value="Genomic_DNA"/>
</dbReference>
<feature type="domain" description="Transposase IS66 central" evidence="3">
    <location>
        <begin position="153"/>
        <end position="322"/>
    </location>
</feature>
<feature type="region of interest" description="Disordered" evidence="2">
    <location>
        <begin position="47"/>
        <end position="76"/>
    </location>
</feature>
<feature type="coiled-coil region" evidence="1">
    <location>
        <begin position="5"/>
        <end position="39"/>
    </location>
</feature>
<dbReference type="InterPro" id="IPR052344">
    <property type="entry name" value="Transposase-related"/>
</dbReference>
<protein>
    <recommendedName>
        <fullName evidence="3">Transposase IS66 central domain-containing protein</fullName>
    </recommendedName>
</protein>
<dbReference type="PANTHER" id="PTHR33678:SF2">
    <property type="match status" value="1"/>
</dbReference>
<gene>
    <name evidence="4" type="ORF">UR23_C0046G0008</name>
</gene>
<dbReference type="PANTHER" id="PTHR33678">
    <property type="entry name" value="BLL1576 PROTEIN"/>
    <property type="match status" value="1"/>
</dbReference>
<reference evidence="4 5" key="1">
    <citation type="journal article" date="2015" name="Nature">
        <title>rRNA introns, odd ribosomes, and small enigmatic genomes across a large radiation of phyla.</title>
        <authorList>
            <person name="Brown C.T."/>
            <person name="Hug L.A."/>
            <person name="Thomas B.C."/>
            <person name="Sharon I."/>
            <person name="Castelle C.J."/>
            <person name="Singh A."/>
            <person name="Wilkins M.J."/>
            <person name="Williams K.H."/>
            <person name="Banfield J.F."/>
        </authorList>
    </citation>
    <scope>NUCLEOTIDE SEQUENCE [LARGE SCALE GENOMIC DNA]</scope>
</reference>
<evidence type="ECO:0000256" key="1">
    <source>
        <dbReference type="SAM" id="Coils"/>
    </source>
</evidence>
<accession>A0A0F9YPL7</accession>
<sequence length="351" mass="41368">WEEKYRKVKEEYEKVKKDNEKLKTEIDKLTKTNARYQVSLFDHGNFKSQEVDKNKKDKGGQIGHSDTNREQREDYSTFERRRGYAKTCGKCHKPLNRVNSTREKTLIDIVMNPETLKLILSSERQWCSTCKHEINVYHPQSIPFTEYGLNTFMMIMILRFKSHSSLKNITDVLSISHGLLLSKSDISNILSQAKKYLQSRYEKLIKEIRGGNIMYNDETGWLVNGSSAWLWIMTNEKATVYFAAESRGRGIMEELYGTSKAYSMHDGLASYLKAIPQNKSLYCWAHVLRFTFEETFEAKKYSTEYYFRKKLVDIYHLKDKYSYLKKNEIFSFLKGELDQLINQKSRLSYGY</sequence>
<dbReference type="Proteomes" id="UP000034349">
    <property type="component" value="Unassembled WGS sequence"/>
</dbReference>
<feature type="compositionally biased region" description="Basic and acidic residues" evidence="2">
    <location>
        <begin position="66"/>
        <end position="76"/>
    </location>
</feature>
<feature type="compositionally biased region" description="Basic and acidic residues" evidence="2">
    <location>
        <begin position="49"/>
        <end position="59"/>
    </location>
</feature>
<evidence type="ECO:0000259" key="3">
    <source>
        <dbReference type="Pfam" id="PF03050"/>
    </source>
</evidence>
<feature type="non-terminal residue" evidence="4">
    <location>
        <position position="1"/>
    </location>
</feature>
<evidence type="ECO:0000313" key="4">
    <source>
        <dbReference type="EMBL" id="KKP33374.1"/>
    </source>
</evidence>
<evidence type="ECO:0000256" key="2">
    <source>
        <dbReference type="SAM" id="MobiDB-lite"/>
    </source>
</evidence>
<comment type="caution">
    <text evidence="4">The sequence shown here is derived from an EMBL/GenBank/DDBJ whole genome shotgun (WGS) entry which is preliminary data.</text>
</comment>
<proteinExistence type="predicted"/>
<evidence type="ECO:0000313" key="5">
    <source>
        <dbReference type="Proteomes" id="UP000034349"/>
    </source>
</evidence>
<dbReference type="Pfam" id="PF03050">
    <property type="entry name" value="DDE_Tnp_IS66"/>
    <property type="match status" value="1"/>
</dbReference>